<protein>
    <submittedName>
        <fullName evidence="3">STAS domain-containing protein</fullName>
    </submittedName>
</protein>
<sequence length="190" mass="20210">MAQGRRHLTITTVVDAEECAVLRVAGELDVHAERQFLDESGAVIAAGHRFLVLDLTALRFCDSRGLNCLLALEWLCRRMNGRLLLASLGVRVLHVLLVTRAVDALACFPTVGHALAAVPEEIRPSWPPGGTVADGTVNSDGDGSGGRDGIGSRDGSGGSDGDGVKSRDPDAYRSDDRERPRQGSRDRSAP</sequence>
<keyword evidence="4" id="KW-1185">Reference proteome</keyword>
<dbReference type="InterPro" id="IPR036513">
    <property type="entry name" value="STAS_dom_sf"/>
</dbReference>
<dbReference type="PROSITE" id="PS50801">
    <property type="entry name" value="STAS"/>
    <property type="match status" value="1"/>
</dbReference>
<dbReference type="PANTHER" id="PTHR33495:SF2">
    <property type="entry name" value="ANTI-SIGMA FACTOR ANTAGONIST TM_1081-RELATED"/>
    <property type="match status" value="1"/>
</dbReference>
<feature type="region of interest" description="Disordered" evidence="1">
    <location>
        <begin position="122"/>
        <end position="190"/>
    </location>
</feature>
<dbReference type="RefSeq" id="WP_331788499.1">
    <property type="nucleotide sequence ID" value="NZ_JAVFKM010000015.1"/>
</dbReference>
<dbReference type="EMBL" id="JAVFKM010000015">
    <property type="protein sequence ID" value="MEF3116944.1"/>
    <property type="molecule type" value="Genomic_DNA"/>
</dbReference>
<dbReference type="Proteomes" id="UP001348265">
    <property type="component" value="Unassembled WGS sequence"/>
</dbReference>
<dbReference type="Pfam" id="PF01740">
    <property type="entry name" value="STAS"/>
    <property type="match status" value="1"/>
</dbReference>
<feature type="compositionally biased region" description="Basic and acidic residues" evidence="1">
    <location>
        <begin position="162"/>
        <end position="190"/>
    </location>
</feature>
<feature type="domain" description="STAS" evidence="2">
    <location>
        <begin position="9"/>
        <end position="118"/>
    </location>
</feature>
<evidence type="ECO:0000313" key="3">
    <source>
        <dbReference type="EMBL" id="MEF3116944.1"/>
    </source>
</evidence>
<dbReference type="PANTHER" id="PTHR33495">
    <property type="entry name" value="ANTI-SIGMA FACTOR ANTAGONIST TM_1081-RELATED-RELATED"/>
    <property type="match status" value="1"/>
</dbReference>
<feature type="compositionally biased region" description="Gly residues" evidence="1">
    <location>
        <begin position="142"/>
        <end position="161"/>
    </location>
</feature>
<dbReference type="Gene3D" id="3.30.750.24">
    <property type="entry name" value="STAS domain"/>
    <property type="match status" value="1"/>
</dbReference>
<dbReference type="CDD" id="cd07043">
    <property type="entry name" value="STAS_anti-anti-sigma_factors"/>
    <property type="match status" value="1"/>
</dbReference>
<reference evidence="3 4" key="1">
    <citation type="submission" date="2023-08" db="EMBL/GenBank/DDBJ databases">
        <authorList>
            <person name="Sharma P."/>
            <person name="Verma V."/>
            <person name="Mohan M.K."/>
            <person name="Dubey A.K."/>
        </authorList>
    </citation>
    <scope>NUCLEOTIDE SEQUENCE [LARGE SCALE GENOMIC DNA]</scope>
    <source>
        <strain evidence="3 4">ADP4</strain>
    </source>
</reference>
<name>A0ABU7X0M1_9ACTN</name>
<evidence type="ECO:0000256" key="1">
    <source>
        <dbReference type="SAM" id="MobiDB-lite"/>
    </source>
</evidence>
<dbReference type="SUPFAM" id="SSF52091">
    <property type="entry name" value="SpoIIaa-like"/>
    <property type="match status" value="1"/>
</dbReference>
<comment type="caution">
    <text evidence="3">The sequence shown here is derived from an EMBL/GenBank/DDBJ whole genome shotgun (WGS) entry which is preliminary data.</text>
</comment>
<gene>
    <name evidence="3" type="ORF">RB636_27615</name>
</gene>
<accession>A0ABU7X0M1</accession>
<organism evidence="3 4">
    <name type="scientific">Streptomyces chrestomyceticus</name>
    <dbReference type="NCBI Taxonomy" id="68185"/>
    <lineage>
        <taxon>Bacteria</taxon>
        <taxon>Bacillati</taxon>
        <taxon>Actinomycetota</taxon>
        <taxon>Actinomycetes</taxon>
        <taxon>Kitasatosporales</taxon>
        <taxon>Streptomycetaceae</taxon>
        <taxon>Streptomyces</taxon>
    </lineage>
</organism>
<proteinExistence type="predicted"/>
<evidence type="ECO:0000313" key="4">
    <source>
        <dbReference type="Proteomes" id="UP001348265"/>
    </source>
</evidence>
<evidence type="ECO:0000259" key="2">
    <source>
        <dbReference type="PROSITE" id="PS50801"/>
    </source>
</evidence>
<dbReference type="InterPro" id="IPR002645">
    <property type="entry name" value="STAS_dom"/>
</dbReference>